<dbReference type="Proteomes" id="UP000192366">
    <property type="component" value="Unassembled WGS sequence"/>
</dbReference>
<keyword evidence="3" id="KW-1185">Reference proteome</keyword>
<dbReference type="CDD" id="cd07389">
    <property type="entry name" value="MPP_PhoD"/>
    <property type="match status" value="1"/>
</dbReference>
<dbReference type="InterPro" id="IPR029052">
    <property type="entry name" value="Metallo-depent_PP-like"/>
</dbReference>
<feature type="domain" description="PhoD-like phosphatase metallophosphatase" evidence="1">
    <location>
        <begin position="4"/>
        <end position="333"/>
    </location>
</feature>
<proteinExistence type="predicted"/>
<protein>
    <recommendedName>
        <fullName evidence="1">PhoD-like phosphatase metallophosphatase domain-containing protein</fullName>
    </recommendedName>
</protein>
<dbReference type="Gene3D" id="3.60.21.70">
    <property type="entry name" value="PhoD-like phosphatase"/>
    <property type="match status" value="1"/>
</dbReference>
<name>A0A1W9YWF1_MYCBA</name>
<dbReference type="EMBL" id="MVHJ01000012">
    <property type="protein sequence ID" value="ORA04080.1"/>
    <property type="molecule type" value="Genomic_DNA"/>
</dbReference>
<dbReference type="InterPro" id="IPR052900">
    <property type="entry name" value="Phospholipid_Metab_Enz"/>
</dbReference>
<dbReference type="STRING" id="564198.BST17_16540"/>
<dbReference type="PANTHER" id="PTHR43606">
    <property type="entry name" value="PHOSPHATASE, PUTATIVE (AFU_ORTHOLOGUE AFUA_6G08710)-RELATED"/>
    <property type="match status" value="1"/>
</dbReference>
<dbReference type="PANTHER" id="PTHR43606:SF2">
    <property type="entry name" value="ALKALINE PHOSPHATASE FAMILY PROTEIN (AFU_ORTHOLOGUE AFUA_5G03860)"/>
    <property type="match status" value="1"/>
</dbReference>
<gene>
    <name evidence="2" type="ORF">BST17_16540</name>
</gene>
<dbReference type="InterPro" id="IPR038607">
    <property type="entry name" value="PhoD-like_sf"/>
</dbReference>
<dbReference type="AlphaFoldDB" id="A0A1W9YWF1"/>
<evidence type="ECO:0000313" key="2">
    <source>
        <dbReference type="EMBL" id="ORA04080.1"/>
    </source>
</evidence>
<evidence type="ECO:0000313" key="3">
    <source>
        <dbReference type="Proteomes" id="UP000192366"/>
    </source>
</evidence>
<comment type="caution">
    <text evidence="2">The sequence shown here is derived from an EMBL/GenBank/DDBJ whole genome shotgun (WGS) entry which is preliminary data.</text>
</comment>
<dbReference type="InterPro" id="IPR018946">
    <property type="entry name" value="PhoD-like_MPP"/>
</dbReference>
<evidence type="ECO:0000259" key="1">
    <source>
        <dbReference type="Pfam" id="PF09423"/>
    </source>
</evidence>
<dbReference type="Pfam" id="PF09423">
    <property type="entry name" value="PhoD"/>
    <property type="match status" value="1"/>
</dbReference>
<reference evidence="2 3" key="1">
    <citation type="submission" date="2017-02" db="EMBL/GenBank/DDBJ databases">
        <title>The new phylogeny of genus Mycobacterium.</title>
        <authorList>
            <person name="Tortoli E."/>
            <person name="Trovato A."/>
            <person name="Cirillo D.M."/>
        </authorList>
    </citation>
    <scope>NUCLEOTIDE SEQUENCE [LARGE SCALE GENOMIC DNA]</scope>
    <source>
        <strain evidence="2 3">DSM 45578</strain>
    </source>
</reference>
<sequence>MTICVASCSHYEQGWFTAYRRLAEDRPDLVVHLGDYHYEYAAGAGGAARVRDHVGAETMTLANYRQRYAQYRTDPDLQAAHAAAPWLVVFDDHEIANNWAGDIPAEPDPFFGLRRAAAMQAYFENMPLRAAAAPHGGHMQLFRRVHWGSLATFHMLDTRQYRTDQPCGDEFRAECAGRHDPSATLTGAGQERWLLDGFATSRARWDILGQQVFFSGVDLTPGPGVGINPDGWDGYTANRDRILAGLRATPVRNAVVLTGDIHSHWAATVHRAQGEPAIATELVTSSISSGGDGSDTRAEVAAILPENPHIKYFSNRRGYLRARVSADEIRADFRVLPYVSRPGAPAQTGATFTIADREASLRAV</sequence>
<accession>A0A1W9YWF1</accession>
<dbReference type="SUPFAM" id="SSF56300">
    <property type="entry name" value="Metallo-dependent phosphatases"/>
    <property type="match status" value="1"/>
</dbReference>
<organism evidence="2 3">
    <name type="scientific">Mycolicibacterium bacteremicum</name>
    <name type="common">Mycobacterium bacteremicum</name>
    <dbReference type="NCBI Taxonomy" id="564198"/>
    <lineage>
        <taxon>Bacteria</taxon>
        <taxon>Bacillati</taxon>
        <taxon>Actinomycetota</taxon>
        <taxon>Actinomycetes</taxon>
        <taxon>Mycobacteriales</taxon>
        <taxon>Mycobacteriaceae</taxon>
        <taxon>Mycolicibacterium</taxon>
    </lineage>
</organism>